<organism evidence="1 2">
    <name type="scientific">Strongyloides stercoralis</name>
    <name type="common">Threadworm</name>
    <dbReference type="NCBI Taxonomy" id="6248"/>
    <lineage>
        <taxon>Eukaryota</taxon>
        <taxon>Metazoa</taxon>
        <taxon>Ecdysozoa</taxon>
        <taxon>Nematoda</taxon>
        <taxon>Chromadorea</taxon>
        <taxon>Rhabditida</taxon>
        <taxon>Tylenchina</taxon>
        <taxon>Panagrolaimomorpha</taxon>
        <taxon>Strongyloidoidea</taxon>
        <taxon>Strongyloididae</taxon>
        <taxon>Strongyloides</taxon>
    </lineage>
</organism>
<sequence>MSELSDVEDEKLKIPKNFYNTKEKYFSIEEISKKPLNNILKDKKEILLGLSNVENKEIEILKSIINIKEEYIPVEDNSSTSSINISNNKKRNISRLSYFEDEKESKNDFIIKEEYISDNEKEKTLKDVLNIEEEECYSIGENLTTPLNNTSNDKEGNVQRLSSVINVKKKTSKVVVNVKEGYSPVEEDLTTHLNNNLNNKEKNSSELYNVKNETSLSKDIMVEKEYFKMLEDLKKDKRSIEDFAKEYLIFDNF</sequence>
<protein>
    <submittedName>
        <fullName evidence="2 3">Uncharacterized protein</fullName>
    </submittedName>
</protein>
<dbReference type="AlphaFoldDB" id="A0AAF5DL96"/>
<dbReference type="WBParaSite" id="TCONS_00013632.p1">
    <property type="protein sequence ID" value="TCONS_00013632.p1"/>
    <property type="gene ID" value="XLOC_008428"/>
</dbReference>
<reference evidence="2 3" key="1">
    <citation type="submission" date="2024-02" db="UniProtKB">
        <authorList>
            <consortium name="WormBaseParasite"/>
        </authorList>
    </citation>
    <scope>IDENTIFICATION</scope>
</reference>
<evidence type="ECO:0000313" key="2">
    <source>
        <dbReference type="WBParaSite" id="TCONS_00013632.p1"/>
    </source>
</evidence>
<proteinExistence type="predicted"/>
<keyword evidence="1" id="KW-1185">Reference proteome</keyword>
<evidence type="ECO:0000313" key="1">
    <source>
        <dbReference type="Proteomes" id="UP000035681"/>
    </source>
</evidence>
<accession>A0AAF5DL96</accession>
<dbReference type="WBParaSite" id="TCONS_00013972.p1">
    <property type="protein sequence ID" value="TCONS_00013972.p1"/>
    <property type="gene ID" value="XLOC_009071"/>
</dbReference>
<evidence type="ECO:0000313" key="3">
    <source>
        <dbReference type="WBParaSite" id="TCONS_00013972.p1"/>
    </source>
</evidence>
<name>A0AAF5DL96_STRER</name>
<dbReference type="Proteomes" id="UP000035681">
    <property type="component" value="Unplaced"/>
</dbReference>